<dbReference type="InterPro" id="IPR029044">
    <property type="entry name" value="Nucleotide-diphossugar_trans"/>
</dbReference>
<keyword evidence="3" id="KW-0808">Transferase</keyword>
<keyword evidence="1" id="KW-0472">Membrane</keyword>
<protein>
    <submittedName>
        <fullName evidence="3">Glycosyl transferase family 2</fullName>
    </submittedName>
</protein>
<dbReference type="GO" id="GO:0016740">
    <property type="term" value="F:transferase activity"/>
    <property type="evidence" value="ECO:0007669"/>
    <property type="project" value="UniProtKB-KW"/>
</dbReference>
<gene>
    <name evidence="3" type="ordered locus">Lcho_1388</name>
</gene>
<dbReference type="KEGG" id="lch:Lcho_1388"/>
<keyword evidence="4" id="KW-1185">Reference proteome</keyword>
<reference evidence="3 4" key="1">
    <citation type="submission" date="2008-03" db="EMBL/GenBank/DDBJ databases">
        <title>Complete sequence of Leptothrix cholodnii SP-6.</title>
        <authorList>
            <consortium name="US DOE Joint Genome Institute"/>
            <person name="Copeland A."/>
            <person name="Lucas S."/>
            <person name="Lapidus A."/>
            <person name="Glavina del Rio T."/>
            <person name="Dalin E."/>
            <person name="Tice H."/>
            <person name="Bruce D."/>
            <person name="Goodwin L."/>
            <person name="Pitluck S."/>
            <person name="Chertkov O."/>
            <person name="Brettin T."/>
            <person name="Detter J.C."/>
            <person name="Han C."/>
            <person name="Kuske C.R."/>
            <person name="Schmutz J."/>
            <person name="Larimer F."/>
            <person name="Land M."/>
            <person name="Hauser L."/>
            <person name="Kyrpides N."/>
            <person name="Lykidis A."/>
            <person name="Emerson D."/>
            <person name="Richardson P."/>
        </authorList>
    </citation>
    <scope>NUCLEOTIDE SEQUENCE [LARGE SCALE GENOMIC DNA]</scope>
    <source>
        <strain evidence="4">ATCC 51168 / LMG 8142 / SP-6</strain>
    </source>
</reference>
<dbReference type="PANTHER" id="PTHR43179">
    <property type="entry name" value="RHAMNOSYLTRANSFERASE WBBL"/>
    <property type="match status" value="1"/>
</dbReference>
<dbReference type="CAZy" id="GT2">
    <property type="family name" value="Glycosyltransferase Family 2"/>
</dbReference>
<dbReference type="RefSeq" id="WP_012346418.1">
    <property type="nucleotide sequence ID" value="NC_010524.1"/>
</dbReference>
<dbReference type="CDD" id="cd04186">
    <property type="entry name" value="GT_2_like_c"/>
    <property type="match status" value="1"/>
</dbReference>
<evidence type="ECO:0000256" key="1">
    <source>
        <dbReference type="SAM" id="Phobius"/>
    </source>
</evidence>
<dbReference type="HOGENOM" id="CLU_023845_0_1_4"/>
<name>B1Y729_LEPCP</name>
<evidence type="ECO:0000313" key="3">
    <source>
        <dbReference type="EMBL" id="ACB33656.1"/>
    </source>
</evidence>
<dbReference type="InterPro" id="IPR001173">
    <property type="entry name" value="Glyco_trans_2-like"/>
</dbReference>
<keyword evidence="1" id="KW-0812">Transmembrane</keyword>
<dbReference type="AlphaFoldDB" id="B1Y729"/>
<dbReference type="SUPFAM" id="SSF53448">
    <property type="entry name" value="Nucleotide-diphospho-sugar transferases"/>
    <property type="match status" value="1"/>
</dbReference>
<sequence>MDLSIIIVNWNSREFLRKALASIPESTSALSVEIIVIDSGSFDGCAEMLRQEHPQVRFIQAGKNLGFARANNAAFEVSRGEVLLFLNPDTEVIGAAIEALYWQLVNTPDAAIVGPKLLNSDGSVQDTCVRAFPTILNQMLDCDWLRRRFPGARLWGKQALLRPGRQACRVDAVSGACLMIKRAPFEAIGRFSTDYFMYAEDMALCLKAARAGFGICFVPAAVVVHHGGASSSQARVNTFSAVMAVESQWRFFRNTRSPRYAMLYRAALFGASALRVGVLLLIWPLQALFDRRAARSNAWPKWLARLRWAAGGERWARNDQEAQP</sequence>
<dbReference type="Proteomes" id="UP000001693">
    <property type="component" value="Chromosome"/>
</dbReference>
<keyword evidence="1" id="KW-1133">Transmembrane helix</keyword>
<organism evidence="3 4">
    <name type="scientific">Leptothrix cholodnii (strain ATCC 51168 / LMG 8142 / SP-6)</name>
    <name type="common">Leptothrix discophora (strain SP-6)</name>
    <dbReference type="NCBI Taxonomy" id="395495"/>
    <lineage>
        <taxon>Bacteria</taxon>
        <taxon>Pseudomonadati</taxon>
        <taxon>Pseudomonadota</taxon>
        <taxon>Betaproteobacteria</taxon>
        <taxon>Burkholderiales</taxon>
        <taxon>Sphaerotilaceae</taxon>
        <taxon>Leptothrix</taxon>
    </lineage>
</organism>
<dbReference type="Pfam" id="PF00535">
    <property type="entry name" value="Glycos_transf_2"/>
    <property type="match status" value="1"/>
</dbReference>
<dbReference type="EMBL" id="CP001013">
    <property type="protein sequence ID" value="ACB33656.1"/>
    <property type="molecule type" value="Genomic_DNA"/>
</dbReference>
<evidence type="ECO:0000259" key="2">
    <source>
        <dbReference type="Pfam" id="PF00535"/>
    </source>
</evidence>
<feature type="transmembrane region" description="Helical" evidence="1">
    <location>
        <begin position="262"/>
        <end position="285"/>
    </location>
</feature>
<dbReference type="STRING" id="395495.Lcho_1388"/>
<dbReference type="Gene3D" id="3.90.550.10">
    <property type="entry name" value="Spore Coat Polysaccharide Biosynthesis Protein SpsA, Chain A"/>
    <property type="match status" value="1"/>
</dbReference>
<accession>B1Y729</accession>
<evidence type="ECO:0000313" key="4">
    <source>
        <dbReference type="Proteomes" id="UP000001693"/>
    </source>
</evidence>
<dbReference type="PANTHER" id="PTHR43179:SF7">
    <property type="entry name" value="RHAMNOSYLTRANSFERASE WBBL"/>
    <property type="match status" value="1"/>
</dbReference>
<proteinExistence type="predicted"/>
<feature type="domain" description="Glycosyltransferase 2-like" evidence="2">
    <location>
        <begin position="4"/>
        <end position="131"/>
    </location>
</feature>
<dbReference type="eggNOG" id="COG1216">
    <property type="taxonomic scope" value="Bacteria"/>
</dbReference>